<evidence type="ECO:0000256" key="7">
    <source>
        <dbReference type="RuleBase" id="RU003755"/>
    </source>
</evidence>
<keyword evidence="3" id="KW-1003">Cell membrane</keyword>
<dbReference type="PANTHER" id="PTHR23517:SF15">
    <property type="entry name" value="PROTON-DEPENDENT OLIGOPEPTIDE FAMILY TRANSPORT PROTEIN"/>
    <property type="match status" value="1"/>
</dbReference>
<dbReference type="Gene3D" id="1.20.1250.20">
    <property type="entry name" value="MFS general substrate transporter like domains"/>
    <property type="match status" value="1"/>
</dbReference>
<feature type="transmembrane region" description="Helical" evidence="8">
    <location>
        <begin position="436"/>
        <end position="456"/>
    </location>
</feature>
<feature type="transmembrane region" description="Helical" evidence="8">
    <location>
        <begin position="369"/>
        <end position="390"/>
    </location>
</feature>
<dbReference type="PROSITE" id="PS01023">
    <property type="entry name" value="PTR2_2"/>
    <property type="match status" value="1"/>
</dbReference>
<evidence type="ECO:0000256" key="2">
    <source>
        <dbReference type="ARBA" id="ARBA00022448"/>
    </source>
</evidence>
<dbReference type="InterPro" id="IPR050171">
    <property type="entry name" value="MFS_Transporters"/>
</dbReference>
<comment type="caution">
    <text evidence="9">The sequence shown here is derived from an EMBL/GenBank/DDBJ whole genome shotgun (WGS) entry which is preliminary data.</text>
</comment>
<feature type="transmembrane region" description="Helical" evidence="8">
    <location>
        <begin position="338"/>
        <end position="357"/>
    </location>
</feature>
<comment type="subcellular location">
    <subcellularLocation>
        <location evidence="1">Cell membrane</location>
        <topology evidence="1">Multi-pass membrane protein</topology>
    </subcellularLocation>
    <subcellularLocation>
        <location evidence="7">Membrane</location>
        <topology evidence="7">Multi-pass membrane protein</topology>
    </subcellularLocation>
</comment>
<feature type="transmembrane region" description="Helical" evidence="8">
    <location>
        <begin position="462"/>
        <end position="483"/>
    </location>
</feature>
<evidence type="ECO:0000256" key="1">
    <source>
        <dbReference type="ARBA" id="ARBA00004651"/>
    </source>
</evidence>
<keyword evidence="5 8" id="KW-1133">Transmembrane helix</keyword>
<protein>
    <submittedName>
        <fullName evidence="9">Peptide MFS transporter</fullName>
    </submittedName>
</protein>
<dbReference type="Proteomes" id="UP000313849">
    <property type="component" value="Unassembled WGS sequence"/>
</dbReference>
<evidence type="ECO:0000256" key="8">
    <source>
        <dbReference type="SAM" id="Phobius"/>
    </source>
</evidence>
<feature type="transmembrane region" description="Helical" evidence="8">
    <location>
        <begin position="118"/>
        <end position="145"/>
    </location>
</feature>
<evidence type="ECO:0000313" key="10">
    <source>
        <dbReference type="Proteomes" id="UP000313849"/>
    </source>
</evidence>
<name>A0A5C5B9R9_9MICO</name>
<feature type="transmembrane region" description="Helical" evidence="8">
    <location>
        <begin position="252"/>
        <end position="271"/>
    </location>
</feature>
<keyword evidence="2 7" id="KW-0813">Transport</keyword>
<keyword evidence="4 7" id="KW-0812">Transmembrane</keyword>
<sequence length="494" mass="52765">MSTATTPVAGERTFFGHPRGLETLFFTEMWERFSYYGMRALLVLYMTAPLTGDNPGLGIDDGVAKAIYGTYSGLVYLTPVAGGWIADRLIGLRRSVLYGGVVIACGHFLMAMPTELSFWLGLLAISLGTGLLKPNVSGIVGQLYAPEDAKRDAGFSLFYMGINIGSFAAPLICGTLGQGVGWHLGFGAAGVGMTLGILQYVLGRRYLHGVGDKPDEPATAQERKHVLVIAAVVVGILAVLITAFVIAGQSSVTAVTSAVTVFILIVPLWYFRQVLRGTSGDARGRSRVTAFIWLFLGAAIFWMIFEQSGSTLTLFAENVTNLAVTSGFSIPASWLQSVNPLFIVIFAPVFSAVWLRWGDRAPRTSVKFGVALLIVGFSFLLLTIPMSSYANTGHKATIWWLVTVYLLQTWGELLLSPNGLSATTKLAPHGALGQFLALWFLATSVGTTVGGQIARVTSNDPVLSFAVCGGMAVAFGAIMLSVVRKINALMGDVH</sequence>
<evidence type="ECO:0000313" key="9">
    <source>
        <dbReference type="EMBL" id="TNU73269.1"/>
    </source>
</evidence>
<feature type="transmembrane region" description="Helical" evidence="8">
    <location>
        <begin position="183"/>
        <end position="203"/>
    </location>
</feature>
<dbReference type="EMBL" id="VENP01000054">
    <property type="protein sequence ID" value="TNU73269.1"/>
    <property type="molecule type" value="Genomic_DNA"/>
</dbReference>
<dbReference type="OrthoDB" id="9772725at2"/>
<comment type="similarity">
    <text evidence="7">Belongs to the major facilitator superfamily. Proton-dependent oligopeptide transporter (POT/PTR) (TC 2.A.17) family.</text>
</comment>
<evidence type="ECO:0000256" key="5">
    <source>
        <dbReference type="ARBA" id="ARBA00022989"/>
    </source>
</evidence>
<accession>A0A5C5B9R9</accession>
<feature type="transmembrane region" description="Helical" evidence="8">
    <location>
        <begin position="157"/>
        <end position="177"/>
    </location>
</feature>
<proteinExistence type="inferred from homology"/>
<dbReference type="CDD" id="cd17346">
    <property type="entry name" value="MFS_DtpA_like"/>
    <property type="match status" value="1"/>
</dbReference>
<feature type="transmembrane region" description="Helical" evidence="8">
    <location>
        <begin position="224"/>
        <end position="246"/>
    </location>
</feature>
<reference evidence="9 10" key="1">
    <citation type="submission" date="2019-06" db="EMBL/GenBank/DDBJ databases">
        <title>Draft genome sequence of Miniimonas arenae KCTC 19750T isolated from sea sand.</title>
        <authorList>
            <person name="Park S.-J."/>
        </authorList>
    </citation>
    <scope>NUCLEOTIDE SEQUENCE [LARGE SCALE GENOMIC DNA]</scope>
    <source>
        <strain evidence="9 10">KCTC 19750</strain>
    </source>
</reference>
<feature type="transmembrane region" description="Helical" evidence="8">
    <location>
        <begin position="95"/>
        <end position="112"/>
    </location>
</feature>
<dbReference type="AlphaFoldDB" id="A0A5C5B9R9"/>
<dbReference type="SUPFAM" id="SSF103473">
    <property type="entry name" value="MFS general substrate transporter"/>
    <property type="match status" value="1"/>
</dbReference>
<dbReference type="InterPro" id="IPR005279">
    <property type="entry name" value="Dipep/tripep_permease"/>
</dbReference>
<dbReference type="PANTHER" id="PTHR23517">
    <property type="entry name" value="RESISTANCE PROTEIN MDTM, PUTATIVE-RELATED-RELATED"/>
    <property type="match status" value="1"/>
</dbReference>
<dbReference type="GO" id="GO:0005886">
    <property type="term" value="C:plasma membrane"/>
    <property type="evidence" value="ECO:0007669"/>
    <property type="project" value="UniProtKB-SubCell"/>
</dbReference>
<dbReference type="NCBIfam" id="TIGR00924">
    <property type="entry name" value="yjdL_sub1_fam"/>
    <property type="match status" value="1"/>
</dbReference>
<evidence type="ECO:0000256" key="6">
    <source>
        <dbReference type="ARBA" id="ARBA00023136"/>
    </source>
</evidence>
<gene>
    <name evidence="9" type="ORF">FH969_12160</name>
</gene>
<dbReference type="InterPro" id="IPR018456">
    <property type="entry name" value="PTR2_symporter_CS"/>
</dbReference>
<dbReference type="InterPro" id="IPR000109">
    <property type="entry name" value="POT_fam"/>
</dbReference>
<dbReference type="RefSeq" id="WP_108718466.1">
    <property type="nucleotide sequence ID" value="NZ_VENP01000054.1"/>
</dbReference>
<evidence type="ECO:0000256" key="4">
    <source>
        <dbReference type="ARBA" id="ARBA00022692"/>
    </source>
</evidence>
<feature type="transmembrane region" description="Helical" evidence="8">
    <location>
        <begin position="287"/>
        <end position="305"/>
    </location>
</feature>
<organism evidence="9 10">
    <name type="scientific">Miniimonas arenae</name>
    <dbReference type="NCBI Taxonomy" id="676201"/>
    <lineage>
        <taxon>Bacteria</taxon>
        <taxon>Bacillati</taxon>
        <taxon>Actinomycetota</taxon>
        <taxon>Actinomycetes</taxon>
        <taxon>Micrococcales</taxon>
        <taxon>Beutenbergiaceae</taxon>
        <taxon>Miniimonas</taxon>
    </lineage>
</organism>
<dbReference type="Pfam" id="PF00854">
    <property type="entry name" value="PTR2"/>
    <property type="match status" value="1"/>
</dbReference>
<evidence type="ECO:0000256" key="3">
    <source>
        <dbReference type="ARBA" id="ARBA00022475"/>
    </source>
</evidence>
<dbReference type="InterPro" id="IPR036259">
    <property type="entry name" value="MFS_trans_sf"/>
</dbReference>
<keyword evidence="10" id="KW-1185">Reference proteome</keyword>
<dbReference type="GO" id="GO:1904680">
    <property type="term" value="F:peptide transmembrane transporter activity"/>
    <property type="evidence" value="ECO:0007669"/>
    <property type="project" value="InterPro"/>
</dbReference>
<keyword evidence="6 8" id="KW-0472">Membrane</keyword>
<feature type="transmembrane region" description="Helical" evidence="8">
    <location>
        <begin position="396"/>
        <end position="415"/>
    </location>
</feature>
<dbReference type="GO" id="GO:0006857">
    <property type="term" value="P:oligopeptide transport"/>
    <property type="evidence" value="ECO:0007669"/>
    <property type="project" value="InterPro"/>
</dbReference>